<feature type="binding site" evidence="4">
    <location>
        <begin position="89"/>
        <end position="94"/>
    </location>
    <ligand>
        <name>acetyl-CoA</name>
        <dbReference type="ChEBI" id="CHEBI:57288"/>
        <label>1</label>
    </ligand>
</feature>
<dbReference type="PROSITE" id="PS51186">
    <property type="entry name" value="GNAT"/>
    <property type="match status" value="2"/>
</dbReference>
<sequence length="321" mass="34559">MSQTPHSHSAASSFTLQRHAPDAEEAAQLVRAGLAHDGFEALSEQFVKGLSQPELGHAHVLAHADGQLVGLAASDGETGELVVAPDYRRRGVGTALARELAGVPLWAHGDVPAAQVFARALGLRPTRQLLVLALTAEKLGERPGSAGSGEAIALPAGLEAVDLEESVRRWGRDWVLEQWLAVNNDAFSWHPEQGGWDLSRLEAGMASDWFEPGGVWFIWDESRRKLAGFHWTKWHGADVPGGELTGEVYVIGLAGDYRGRHLGDPLLELGLSHLAGRGAERVILYVESDNAAAVKAYERRGFMEAERHVVYAPASDPAANS</sequence>
<dbReference type="CDD" id="cd04301">
    <property type="entry name" value="NAT_SF"/>
    <property type="match status" value="1"/>
</dbReference>
<evidence type="ECO:0000256" key="3">
    <source>
        <dbReference type="ARBA" id="ARBA00023315"/>
    </source>
</evidence>
<dbReference type="HAMAP" id="MF_01698">
    <property type="entry name" value="MshD"/>
    <property type="match status" value="1"/>
</dbReference>
<feature type="binding site" evidence="4">
    <location>
        <position position="192"/>
    </location>
    <ligand>
        <name>1D-myo-inositol 2-(L-cysteinylamino)-2-deoxy-alpha-D-glucopyranoside</name>
        <dbReference type="ChEBI" id="CHEBI:58887"/>
    </ligand>
</feature>
<dbReference type="InterPro" id="IPR050276">
    <property type="entry name" value="MshD_Acetyltransferase"/>
</dbReference>
<feature type="binding site" evidence="4">
    <location>
        <position position="285"/>
    </location>
    <ligand>
        <name>1D-myo-inositol 2-(L-cysteinylamino)-2-deoxy-alpha-D-glucopyranoside</name>
        <dbReference type="ChEBI" id="CHEBI:58887"/>
    </ligand>
</feature>
<dbReference type="EMBL" id="CP008944">
    <property type="protein sequence ID" value="AIG64639.1"/>
    <property type="molecule type" value="Genomic_DNA"/>
</dbReference>
<dbReference type="InterPro" id="IPR017813">
    <property type="entry name" value="Mycothiol_AcTrfase"/>
</dbReference>
<dbReference type="Gene3D" id="3.40.630.30">
    <property type="match status" value="1"/>
</dbReference>
<dbReference type="PANTHER" id="PTHR43617">
    <property type="entry name" value="L-AMINO ACID N-ACETYLTRANSFERASE"/>
    <property type="match status" value="1"/>
</dbReference>
<reference evidence="6 7" key="1">
    <citation type="submission" date="2014-07" db="EMBL/GenBank/DDBJ databases">
        <title>Complete genome sequence of Corynebacterium atypicum DSM 44849: identifiction of the mycolic acid biosynthesis genes.</title>
        <authorList>
            <person name="Tippelt A."/>
            <person name="Mollmann S."/>
            <person name="Albersmeier A."/>
            <person name="Jaenicke S."/>
            <person name="Ruckert C."/>
            <person name="Tauch A."/>
        </authorList>
    </citation>
    <scope>NUCLEOTIDE SEQUENCE [LARGE SCALE GENOMIC DNA]</scope>
    <source>
        <strain evidence="6 7">R2070</strain>
    </source>
</reference>
<comment type="caution">
    <text evidence="4">Lacks conserved residue(s) required for the propagation of feature annotation.</text>
</comment>
<evidence type="ECO:0000313" key="7">
    <source>
        <dbReference type="Proteomes" id="UP000028504"/>
    </source>
</evidence>
<accession>A0ABM5QP83</accession>
<feature type="binding site" evidence="4">
    <location>
        <begin position="251"/>
        <end position="253"/>
    </location>
    <ligand>
        <name>acetyl-CoA</name>
        <dbReference type="ChEBI" id="CHEBI:57288"/>
        <label>2</label>
    </ligand>
</feature>
<protein>
    <recommendedName>
        <fullName evidence="4">Mycothiol acetyltransferase</fullName>
        <shortName evidence="4">MSH acetyltransferase</shortName>
        <ecNumber evidence="4">2.3.1.189</ecNumber>
    </recommendedName>
    <alternativeName>
        <fullName evidence="4">Mycothiol synthase</fullName>
    </alternativeName>
</protein>
<feature type="binding site" evidence="4">
    <location>
        <begin position="290"/>
        <end position="295"/>
    </location>
    <ligand>
        <name>acetyl-CoA</name>
        <dbReference type="ChEBI" id="CHEBI:57288"/>
        <label>2</label>
    </ligand>
</feature>
<comment type="catalytic activity">
    <reaction evidence="4">
        <text>1D-myo-inositol 2-(L-cysteinylamino)-2-deoxy-alpha-D-glucopyranoside + acetyl-CoA = mycothiol + CoA + H(+)</text>
        <dbReference type="Rhea" id="RHEA:26172"/>
        <dbReference type="ChEBI" id="CHEBI:15378"/>
        <dbReference type="ChEBI" id="CHEBI:16768"/>
        <dbReference type="ChEBI" id="CHEBI:57287"/>
        <dbReference type="ChEBI" id="CHEBI:57288"/>
        <dbReference type="ChEBI" id="CHEBI:58887"/>
        <dbReference type="EC" id="2.3.1.189"/>
    </reaction>
</comment>
<dbReference type="EC" id="2.3.1.189" evidence="4"/>
<feature type="domain" description="N-acetyltransferase" evidence="5">
    <location>
        <begin position="165"/>
        <end position="321"/>
    </location>
</feature>
<dbReference type="PIRSF" id="PIRSF021524">
    <property type="entry name" value="MSH_acetyltransferase"/>
    <property type="match status" value="1"/>
</dbReference>
<feature type="binding site" evidence="4">
    <location>
        <position position="233"/>
    </location>
    <ligand>
        <name>1D-myo-inositol 2-(L-cysteinylamino)-2-deoxy-alpha-D-glucopyranoside</name>
        <dbReference type="ChEBI" id="CHEBI:58887"/>
    </ligand>
</feature>
<dbReference type="Pfam" id="PF00583">
    <property type="entry name" value="Acetyltransf_1"/>
    <property type="match status" value="1"/>
</dbReference>
<keyword evidence="1 4" id="KW-0808">Transferase</keyword>
<evidence type="ECO:0000256" key="4">
    <source>
        <dbReference type="HAMAP-Rule" id="MF_01698"/>
    </source>
</evidence>
<dbReference type="RefSeq" id="WP_038606591.1">
    <property type="nucleotide sequence ID" value="NZ_CP008944.1"/>
</dbReference>
<comment type="subunit">
    <text evidence="4">Monomer.</text>
</comment>
<dbReference type="SUPFAM" id="SSF55729">
    <property type="entry name" value="Acyl-CoA N-acyltransferases (Nat)"/>
    <property type="match status" value="1"/>
</dbReference>
<feature type="binding site" evidence="4">
    <location>
        <position position="44"/>
    </location>
    <ligand>
        <name>1D-myo-inositol 2-(L-cysteinylamino)-2-deoxy-alpha-D-glucopyranoside</name>
        <dbReference type="ChEBI" id="CHEBI:58887"/>
    </ligand>
</feature>
<evidence type="ECO:0000313" key="6">
    <source>
        <dbReference type="EMBL" id="AIG64639.1"/>
    </source>
</evidence>
<name>A0ABM5QP83_9CORY</name>
<keyword evidence="7" id="KW-1185">Reference proteome</keyword>
<proteinExistence type="inferred from homology"/>
<evidence type="ECO:0000256" key="1">
    <source>
        <dbReference type="ARBA" id="ARBA00022679"/>
    </source>
</evidence>
<feature type="binding site" evidence="4">
    <location>
        <position position="247"/>
    </location>
    <ligand>
        <name>1D-myo-inositol 2-(L-cysteinylamino)-2-deoxy-alpha-D-glucopyranoside</name>
        <dbReference type="ChEBI" id="CHEBI:58887"/>
    </ligand>
</feature>
<gene>
    <name evidence="4" type="primary">mshD</name>
    <name evidence="6" type="ORF">CATYP_08760</name>
</gene>
<keyword evidence="3 4" id="KW-0012">Acyltransferase</keyword>
<dbReference type="NCBIfam" id="TIGR03448">
    <property type="entry name" value="mycothiol_MshD"/>
    <property type="match status" value="1"/>
</dbReference>
<dbReference type="InterPro" id="IPR016181">
    <property type="entry name" value="Acyl_CoA_acyltransferase"/>
</dbReference>
<dbReference type="Proteomes" id="UP000028504">
    <property type="component" value="Chromosome"/>
</dbReference>
<dbReference type="Pfam" id="PF13508">
    <property type="entry name" value="Acetyltransf_7"/>
    <property type="match status" value="1"/>
</dbReference>
<evidence type="ECO:0000259" key="5">
    <source>
        <dbReference type="PROSITE" id="PS51186"/>
    </source>
</evidence>
<comment type="function">
    <text evidence="4">Catalyzes the transfer of acetyl from acetyl-CoA to desacetylmycothiol (Cys-GlcN-Ins) to form mycothiol.</text>
</comment>
<evidence type="ECO:0000256" key="2">
    <source>
        <dbReference type="ARBA" id="ARBA00022737"/>
    </source>
</evidence>
<dbReference type="InterPro" id="IPR000182">
    <property type="entry name" value="GNAT_dom"/>
</dbReference>
<keyword evidence="2 4" id="KW-0677">Repeat</keyword>
<organism evidence="6 7">
    <name type="scientific">Corynebacterium atypicum</name>
    <dbReference type="NCBI Taxonomy" id="191610"/>
    <lineage>
        <taxon>Bacteria</taxon>
        <taxon>Bacillati</taxon>
        <taxon>Actinomycetota</taxon>
        <taxon>Actinomycetes</taxon>
        <taxon>Mycobacteriales</taxon>
        <taxon>Corynebacteriaceae</taxon>
        <taxon>Corynebacterium</taxon>
    </lineage>
</organism>
<comment type="similarity">
    <text evidence="4">Belongs to the acetyltransferase family. MshD subfamily.</text>
</comment>
<dbReference type="PANTHER" id="PTHR43617:SF31">
    <property type="entry name" value="MYCOTHIOL ACETYLTRANSFERASE"/>
    <property type="match status" value="1"/>
</dbReference>
<feature type="domain" description="N-acetyltransferase" evidence="5">
    <location>
        <begin position="14"/>
        <end position="161"/>
    </location>
</feature>
<feature type="binding site" evidence="4">
    <location>
        <begin position="81"/>
        <end position="83"/>
    </location>
    <ligand>
        <name>acetyl-CoA</name>
        <dbReference type="ChEBI" id="CHEBI:57288"/>
        <label>1</label>
    </ligand>
</feature>